<dbReference type="EMBL" id="JAGGKX010000005">
    <property type="protein sequence ID" value="MBP1969201.1"/>
    <property type="molecule type" value="Genomic_DNA"/>
</dbReference>
<evidence type="ECO:0000256" key="1">
    <source>
        <dbReference type="ARBA" id="ARBA00005750"/>
    </source>
</evidence>
<dbReference type="SUPFAM" id="SSF89550">
    <property type="entry name" value="PHP domain-like"/>
    <property type="match status" value="1"/>
</dbReference>
<dbReference type="InterPro" id="IPR016195">
    <property type="entry name" value="Pol/histidinol_Pase-like"/>
</dbReference>
<dbReference type="PANTHER" id="PTHR39181">
    <property type="entry name" value="TYROSINE-PROTEIN PHOSPHATASE YWQE"/>
    <property type="match status" value="1"/>
</dbReference>
<accession>A0ABS4IFS9</accession>
<name>A0ABS4IFS9_9BACI</name>
<evidence type="ECO:0000313" key="7">
    <source>
        <dbReference type="Proteomes" id="UP001519345"/>
    </source>
</evidence>
<dbReference type="GO" id="GO:0004725">
    <property type="term" value="F:protein tyrosine phosphatase activity"/>
    <property type="evidence" value="ECO:0007669"/>
    <property type="project" value="UniProtKB-EC"/>
</dbReference>
<comment type="similarity">
    <text evidence="1 5">Belongs to the metallo-dependent hydrolases superfamily. CpsB/CapC family.</text>
</comment>
<dbReference type="EC" id="3.1.3.48" evidence="5"/>
<dbReference type="Gene3D" id="3.20.20.140">
    <property type="entry name" value="Metal-dependent hydrolases"/>
    <property type="match status" value="1"/>
</dbReference>
<keyword evidence="7" id="KW-1185">Reference proteome</keyword>
<reference evidence="6 7" key="1">
    <citation type="submission" date="2021-03" db="EMBL/GenBank/DDBJ databases">
        <title>Genomic Encyclopedia of Type Strains, Phase IV (KMG-IV): sequencing the most valuable type-strain genomes for metagenomic binning, comparative biology and taxonomic classification.</title>
        <authorList>
            <person name="Goeker M."/>
        </authorList>
    </citation>
    <scope>NUCLEOTIDE SEQUENCE [LARGE SCALE GENOMIC DNA]</scope>
    <source>
        <strain evidence="6 7">DSM 25609</strain>
    </source>
</reference>
<evidence type="ECO:0000256" key="2">
    <source>
        <dbReference type="ARBA" id="ARBA00022801"/>
    </source>
</evidence>
<comment type="catalytic activity">
    <reaction evidence="4 5">
        <text>O-phospho-L-tyrosyl-[protein] + H2O = L-tyrosyl-[protein] + phosphate</text>
        <dbReference type="Rhea" id="RHEA:10684"/>
        <dbReference type="Rhea" id="RHEA-COMP:10136"/>
        <dbReference type="Rhea" id="RHEA-COMP:20101"/>
        <dbReference type="ChEBI" id="CHEBI:15377"/>
        <dbReference type="ChEBI" id="CHEBI:43474"/>
        <dbReference type="ChEBI" id="CHEBI:46858"/>
        <dbReference type="ChEBI" id="CHEBI:61978"/>
        <dbReference type="EC" id="3.1.3.48"/>
    </reaction>
</comment>
<organism evidence="6 7">
    <name type="scientific">Virgibacillus natechei</name>
    <dbReference type="NCBI Taxonomy" id="1216297"/>
    <lineage>
        <taxon>Bacteria</taxon>
        <taxon>Bacillati</taxon>
        <taxon>Bacillota</taxon>
        <taxon>Bacilli</taxon>
        <taxon>Bacillales</taxon>
        <taxon>Bacillaceae</taxon>
        <taxon>Virgibacillus</taxon>
    </lineage>
</organism>
<dbReference type="Proteomes" id="UP001519345">
    <property type="component" value="Unassembled WGS sequence"/>
</dbReference>
<dbReference type="InterPro" id="IPR016667">
    <property type="entry name" value="Caps_polysacc_synth_CpsB/CapC"/>
</dbReference>
<gene>
    <name evidence="6" type="ORF">J2Z83_001305</name>
</gene>
<protein>
    <recommendedName>
        <fullName evidence="5">Tyrosine-protein phosphatase</fullName>
        <ecNumber evidence="5">3.1.3.48</ecNumber>
    </recommendedName>
</protein>
<dbReference type="Pfam" id="PF19567">
    <property type="entry name" value="CpsB_CapC"/>
    <property type="match status" value="1"/>
</dbReference>
<evidence type="ECO:0000256" key="5">
    <source>
        <dbReference type="PIRNR" id="PIRNR016557"/>
    </source>
</evidence>
<dbReference type="PANTHER" id="PTHR39181:SF1">
    <property type="entry name" value="TYROSINE-PROTEIN PHOSPHATASE YWQE"/>
    <property type="match status" value="1"/>
</dbReference>
<comment type="caution">
    <text evidence="6">The sequence shown here is derived from an EMBL/GenBank/DDBJ whole genome shotgun (WGS) entry which is preliminary data.</text>
</comment>
<keyword evidence="3 5" id="KW-0904">Protein phosphatase</keyword>
<proteinExistence type="inferred from homology"/>
<evidence type="ECO:0000256" key="4">
    <source>
        <dbReference type="ARBA" id="ARBA00051722"/>
    </source>
</evidence>
<dbReference type="RefSeq" id="WP_209462410.1">
    <property type="nucleotide sequence ID" value="NZ_CP110224.1"/>
</dbReference>
<evidence type="ECO:0000256" key="3">
    <source>
        <dbReference type="ARBA" id="ARBA00022912"/>
    </source>
</evidence>
<keyword evidence="2 5" id="KW-0378">Hydrolase</keyword>
<evidence type="ECO:0000313" key="6">
    <source>
        <dbReference type="EMBL" id="MBP1969201.1"/>
    </source>
</evidence>
<dbReference type="PIRSF" id="PIRSF016557">
    <property type="entry name" value="Caps_synth_CpsB"/>
    <property type="match status" value="1"/>
</dbReference>
<sequence>MIDIHCHILPGLDDGSKSLPQTLKMAEQAVEEGITHIIATPHHKNGTYINKAEDIQGVVAFVNGKLRHEQIPLTILPGQETRIYGEMVQDLKSGELLPLNATSNYIFIELPDDHVPQYITQLQFEVQIAGYQPIIVHPERNEMIRTNPDLLHQLVSNGALTQVTAASVAGKRGRKLQKFTHQLIGAQLTHFVASDAHDPKKRTYYLKDAYRVMEKQFGAGKVYQLQQNSKAIVDDLSITVDTPSRIKGRKIIRT</sequence>